<feature type="region of interest" description="Disordered" evidence="1">
    <location>
        <begin position="1"/>
        <end position="110"/>
    </location>
</feature>
<evidence type="ECO:0000313" key="3">
    <source>
        <dbReference type="Proteomes" id="UP000712281"/>
    </source>
</evidence>
<gene>
    <name evidence="2" type="ORF">F2Q68_00006394</name>
</gene>
<accession>A0A8S9JGI7</accession>
<comment type="caution">
    <text evidence="2">The sequence shown here is derived from an EMBL/GenBank/DDBJ whole genome shotgun (WGS) entry which is preliminary data.</text>
</comment>
<sequence length="110" mass="12413">MVVDQGRCEATVVDGGRRTRKNRSYGSRSRKKRSSGGALYEKKYGCRPKMKRRTSNVSGEEDTRVSNSPQTRVDPPRIGPYPKLTNPQDPQYLGLKICKPKPAPQWDFTG</sequence>
<dbReference type="Proteomes" id="UP000712281">
    <property type="component" value="Unassembled WGS sequence"/>
</dbReference>
<evidence type="ECO:0000256" key="1">
    <source>
        <dbReference type="SAM" id="MobiDB-lite"/>
    </source>
</evidence>
<feature type="compositionally biased region" description="Basic residues" evidence="1">
    <location>
        <begin position="18"/>
        <end position="34"/>
    </location>
</feature>
<proteinExistence type="predicted"/>
<evidence type="ECO:0000313" key="2">
    <source>
        <dbReference type="EMBL" id="KAF2581341.1"/>
    </source>
</evidence>
<name>A0A8S9JGI7_BRACR</name>
<protein>
    <submittedName>
        <fullName evidence="2">Uncharacterized protein</fullName>
    </submittedName>
</protein>
<dbReference type="EMBL" id="QGKW02001660">
    <property type="protein sequence ID" value="KAF2581341.1"/>
    <property type="molecule type" value="Genomic_DNA"/>
</dbReference>
<organism evidence="2 3">
    <name type="scientific">Brassica cretica</name>
    <name type="common">Mustard</name>
    <dbReference type="NCBI Taxonomy" id="69181"/>
    <lineage>
        <taxon>Eukaryota</taxon>
        <taxon>Viridiplantae</taxon>
        <taxon>Streptophyta</taxon>
        <taxon>Embryophyta</taxon>
        <taxon>Tracheophyta</taxon>
        <taxon>Spermatophyta</taxon>
        <taxon>Magnoliopsida</taxon>
        <taxon>eudicotyledons</taxon>
        <taxon>Gunneridae</taxon>
        <taxon>Pentapetalae</taxon>
        <taxon>rosids</taxon>
        <taxon>malvids</taxon>
        <taxon>Brassicales</taxon>
        <taxon>Brassicaceae</taxon>
        <taxon>Brassiceae</taxon>
        <taxon>Brassica</taxon>
    </lineage>
</organism>
<dbReference type="AlphaFoldDB" id="A0A8S9JGI7"/>
<feature type="compositionally biased region" description="Basic residues" evidence="1">
    <location>
        <begin position="45"/>
        <end position="54"/>
    </location>
</feature>
<reference evidence="2" key="1">
    <citation type="submission" date="2019-12" db="EMBL/GenBank/DDBJ databases">
        <title>Genome sequencing and annotation of Brassica cretica.</title>
        <authorList>
            <person name="Studholme D.J."/>
            <person name="Sarris P.F."/>
        </authorList>
    </citation>
    <scope>NUCLEOTIDE SEQUENCE</scope>
    <source>
        <strain evidence="2">PFS-001/15</strain>
        <tissue evidence="2">Leaf</tissue>
    </source>
</reference>